<keyword evidence="3" id="KW-1185">Reference proteome</keyword>
<accession>A0ABS8HLJ6</accession>
<dbReference type="InterPro" id="IPR046519">
    <property type="entry name" value="X-Tfes_XVIPCD"/>
</dbReference>
<gene>
    <name evidence="2" type="ORF">LL965_21470</name>
</gene>
<dbReference type="Pfam" id="PF20410">
    <property type="entry name" value="X-Tfes_XVIPCD"/>
    <property type="match status" value="1"/>
</dbReference>
<evidence type="ECO:0000313" key="2">
    <source>
        <dbReference type="EMBL" id="MCC4622497.1"/>
    </source>
</evidence>
<protein>
    <recommendedName>
        <fullName evidence="1">X-Tfes XVIPCD domain-containing protein</fullName>
    </recommendedName>
</protein>
<name>A0ABS8HLJ6_9XANT</name>
<evidence type="ECO:0000259" key="1">
    <source>
        <dbReference type="Pfam" id="PF20410"/>
    </source>
</evidence>
<reference evidence="2 3" key="1">
    <citation type="submission" date="2021-10" db="EMBL/GenBank/DDBJ databases">
        <title>Genome sequencing of Xanthomonas strains from NCPPB.</title>
        <authorList>
            <person name="Hussein R."/>
            <person name="Harrison J."/>
            <person name="Studholme D.J."/>
            <person name="Vicente J."/>
            <person name="Grant M."/>
        </authorList>
    </citation>
    <scope>NUCLEOTIDE SEQUENCE [LARGE SCALE GENOMIC DNA]</scope>
    <source>
        <strain evidence="2 3">NCPPB 101</strain>
    </source>
</reference>
<comment type="caution">
    <text evidence="2">The sequence shown here is derived from an EMBL/GenBank/DDBJ whole genome shotgun (WGS) entry which is preliminary data.</text>
</comment>
<dbReference type="EMBL" id="JAJGQJ010000100">
    <property type="protein sequence ID" value="MCC4622497.1"/>
    <property type="molecule type" value="Genomic_DNA"/>
</dbReference>
<sequence>MAATSPQLEAALARFSANPGVTQNQAKQLRTAIISDSTLLRQFEQEAKQGNLQGFSLQSSASNAPNLVGSYDIRNGVITLPTSSFQPTGTTASSDLKATLQVQQMTLAFARSTFQDSARVSHPVTQDMVDNLLSTVNRSPYLADQLKKAASTVDPMDTSNPKRAQLESFGFVGPGVFAGGTYDGNNKIMNLPPLGLQTASPNNPHGRFSAKDMAFVLGHEIQHSFNHTDKVQATAKFLNDVRSQATTKTPIHDYTNELRSYIQAGREDEAKAEIAGWNALLSHERHSNPNANGLDLMLNTNSTRTLDFIHRDPLTTKAIANPGLSFNHDGSLTSTPANIVAMGKHYFDRPSQLYAQPGQRPVSLGEHRNPAGQLQPTADYTNYYGTWAIEQILQAEDRANVLYQGARPRVTVDMVGLGLKEHLIENEGLDRGPNKTPFPYHDSSTAPPTLHHFDHTQDGSVNRAHDHRYVPIVPSTPAAGLRGPDDPEHPDHAMLEQIRSGVRKIDESVGKPYDEMSERVSRSLLAVCKDNRDAYPDSNDRSLSSGALSRVDHVVMGTTGNVFAVQGRLDDPAHQRVHVHIDEAIRTPVEQSDQKLLAANQTIAQEREFAQQQELARGINEPSKDVPIR</sequence>
<proteinExistence type="predicted"/>
<evidence type="ECO:0000313" key="3">
    <source>
        <dbReference type="Proteomes" id="UP001199206"/>
    </source>
</evidence>
<feature type="domain" description="X-Tfes XVIPCD" evidence="1">
    <location>
        <begin position="485"/>
        <end position="596"/>
    </location>
</feature>
<dbReference type="RefSeq" id="WP_053329508.1">
    <property type="nucleotide sequence ID" value="NZ_CAWLZN010000001.1"/>
</dbReference>
<organism evidence="2 3">
    <name type="scientific">Xanthomonas cassavae CFBP 4642</name>
    <dbReference type="NCBI Taxonomy" id="1219375"/>
    <lineage>
        <taxon>Bacteria</taxon>
        <taxon>Pseudomonadati</taxon>
        <taxon>Pseudomonadota</taxon>
        <taxon>Gammaproteobacteria</taxon>
        <taxon>Lysobacterales</taxon>
        <taxon>Lysobacteraceae</taxon>
        <taxon>Xanthomonas</taxon>
    </lineage>
</organism>
<dbReference type="Proteomes" id="UP001199206">
    <property type="component" value="Unassembled WGS sequence"/>
</dbReference>